<organism evidence="2 3">
    <name type="scientific">Phialocephala subalpina</name>
    <dbReference type="NCBI Taxonomy" id="576137"/>
    <lineage>
        <taxon>Eukaryota</taxon>
        <taxon>Fungi</taxon>
        <taxon>Dikarya</taxon>
        <taxon>Ascomycota</taxon>
        <taxon>Pezizomycotina</taxon>
        <taxon>Leotiomycetes</taxon>
        <taxon>Helotiales</taxon>
        <taxon>Mollisiaceae</taxon>
        <taxon>Phialocephala</taxon>
        <taxon>Phialocephala fortinii species complex</taxon>
    </lineage>
</organism>
<name>A0A1L7WY23_9HELO</name>
<feature type="region of interest" description="Disordered" evidence="1">
    <location>
        <begin position="22"/>
        <end position="48"/>
    </location>
</feature>
<evidence type="ECO:0000313" key="2">
    <source>
        <dbReference type="EMBL" id="CZR57676.1"/>
    </source>
</evidence>
<evidence type="ECO:0000256" key="1">
    <source>
        <dbReference type="SAM" id="MobiDB-lite"/>
    </source>
</evidence>
<sequence>MSESNTNNNRWVNMNEITLDGCVDPKADVQSTSSDSLVDEESSTSDDQALDRAISAKSNKISPQSASEASISPHARTDPIVCHCNCTRIPKSSLADDKDIVRLTSSNYCLASSPESQVLVSENGPRSNNLRALNDLEPWSVPRTFGFESPTDIQNWFREYQSDEDTASEEGHFGYTLTNSDTAGTRDRRPSEGESSDQQDLSDTE</sequence>
<protein>
    <submittedName>
        <fullName evidence="2">Uncharacterized protein</fullName>
    </submittedName>
</protein>
<gene>
    <name evidence="2" type="ORF">PAC_07565</name>
</gene>
<keyword evidence="3" id="KW-1185">Reference proteome</keyword>
<evidence type="ECO:0000313" key="3">
    <source>
        <dbReference type="Proteomes" id="UP000184330"/>
    </source>
</evidence>
<dbReference type="EMBL" id="FJOG01000010">
    <property type="protein sequence ID" value="CZR57676.1"/>
    <property type="molecule type" value="Genomic_DNA"/>
</dbReference>
<proteinExistence type="predicted"/>
<reference evidence="2" key="1">
    <citation type="submission" date="2016-03" db="EMBL/GenBank/DDBJ databases">
        <authorList>
            <person name="Ploux O."/>
        </authorList>
    </citation>
    <scope>NUCLEOTIDE SEQUENCE [LARGE SCALE GENOMIC DNA]</scope>
    <source>
        <strain evidence="2">UAMH 11012</strain>
    </source>
</reference>
<dbReference type="OrthoDB" id="10368058at2759"/>
<accession>A0A1L7WY23</accession>
<feature type="region of interest" description="Disordered" evidence="1">
    <location>
        <begin position="162"/>
        <end position="205"/>
    </location>
</feature>
<dbReference type="Proteomes" id="UP000184330">
    <property type="component" value="Unassembled WGS sequence"/>
</dbReference>
<feature type="compositionally biased region" description="Acidic residues" evidence="1">
    <location>
        <begin position="194"/>
        <end position="205"/>
    </location>
</feature>
<dbReference type="AlphaFoldDB" id="A0A1L7WY23"/>